<evidence type="ECO:0008006" key="4">
    <source>
        <dbReference type="Google" id="ProtNLM"/>
    </source>
</evidence>
<keyword evidence="1" id="KW-0812">Transmembrane</keyword>
<feature type="transmembrane region" description="Helical" evidence="1">
    <location>
        <begin position="60"/>
        <end position="78"/>
    </location>
</feature>
<keyword evidence="1" id="KW-1133">Transmembrane helix</keyword>
<evidence type="ECO:0000313" key="2">
    <source>
        <dbReference type="EMBL" id="CUR51126.1"/>
    </source>
</evidence>
<reference evidence="3" key="1">
    <citation type="submission" date="2015-10" db="EMBL/GenBank/DDBJ databases">
        <authorList>
            <person name="Lehtovirta-Morley L.E."/>
            <person name="Vieille C."/>
        </authorList>
    </citation>
    <scope>NUCLEOTIDE SEQUENCE [LARGE SCALE GENOMIC DNA]</scope>
</reference>
<feature type="transmembrane region" description="Helical" evidence="1">
    <location>
        <begin position="20"/>
        <end position="40"/>
    </location>
</feature>
<feature type="transmembrane region" description="Helical" evidence="1">
    <location>
        <begin position="208"/>
        <end position="227"/>
    </location>
</feature>
<evidence type="ECO:0000256" key="1">
    <source>
        <dbReference type="SAM" id="Phobius"/>
    </source>
</evidence>
<organism evidence="2 3">
    <name type="scientific">Nitrosotalea devaniterrae</name>
    <dbReference type="NCBI Taxonomy" id="1078905"/>
    <lineage>
        <taxon>Archaea</taxon>
        <taxon>Nitrososphaerota</taxon>
        <taxon>Nitrososphaeria</taxon>
        <taxon>Nitrosotaleales</taxon>
        <taxon>Nitrosotaleaceae</taxon>
        <taxon>Nitrosotalea</taxon>
    </lineage>
</organism>
<gene>
    <name evidence="2" type="ORF">NDEV_0361</name>
</gene>
<name>A0A128A193_9ARCH</name>
<dbReference type="KEGG" id="ndv:NDEV_0361"/>
<protein>
    <recommendedName>
        <fullName evidence="4">PEFG-CTERM sorting domain-containing protein</fullName>
    </recommendedName>
</protein>
<dbReference type="EMBL" id="LN890280">
    <property type="protein sequence ID" value="CUR51126.1"/>
    <property type="molecule type" value="Genomic_DNA"/>
</dbReference>
<sequence length="228" mass="25750">MVKYVYTLMALFKNKIDIKNTIPSALEILSLSVIFTFDIYHVSIISRRFTCFMNKSQTTILLVFVILVSSIGFTFASAEILDPKIVPEIVSSPVSVFGKTYSLQADNKTYNIYYGFKFTYANVENISLVPDHNSMQINLNGITETDSVWIQFPQDLVSAENNTFILYVDGHEKKYELATSDHSTIMGFTVPTNTTRVEIQGTHIIPEFPTSATVAMMIGFIIVILRIR</sequence>
<keyword evidence="1" id="KW-0472">Membrane</keyword>
<proteinExistence type="predicted"/>
<dbReference type="Proteomes" id="UP000196239">
    <property type="component" value="Chromosome 1"/>
</dbReference>
<evidence type="ECO:0000313" key="3">
    <source>
        <dbReference type="Proteomes" id="UP000196239"/>
    </source>
</evidence>
<accession>A0A128A193</accession>
<dbReference type="AlphaFoldDB" id="A0A128A193"/>
<keyword evidence="3" id="KW-1185">Reference proteome</keyword>